<keyword evidence="7" id="KW-0653">Protein transport</keyword>
<keyword evidence="5 8" id="KW-1133">Transmembrane helix</keyword>
<evidence type="ECO:0000256" key="6">
    <source>
        <dbReference type="ARBA" id="ARBA00023136"/>
    </source>
</evidence>
<organism evidence="9 10">
    <name type="scientific">Lysobacter gummosus</name>
    <dbReference type="NCBI Taxonomy" id="262324"/>
    <lineage>
        <taxon>Bacteria</taxon>
        <taxon>Pseudomonadati</taxon>
        <taxon>Pseudomonadota</taxon>
        <taxon>Gammaproteobacteria</taxon>
        <taxon>Lysobacterales</taxon>
        <taxon>Lysobacteraceae</taxon>
        <taxon>Lysobacter</taxon>
    </lineage>
</organism>
<evidence type="ECO:0000256" key="3">
    <source>
        <dbReference type="ARBA" id="ARBA00022475"/>
    </source>
</evidence>
<dbReference type="Pfam" id="PF02472">
    <property type="entry name" value="ExbD"/>
    <property type="match status" value="1"/>
</dbReference>
<accession>A0ABY3XAY2</accession>
<keyword evidence="10" id="KW-1185">Reference proteome</keyword>
<dbReference type="Gene3D" id="3.30.420.270">
    <property type="match status" value="1"/>
</dbReference>
<gene>
    <name evidence="9" type="ORF">MOV92_00065</name>
</gene>
<reference evidence="9 10" key="1">
    <citation type="submission" date="2022-03" db="EMBL/GenBank/DDBJ databases">
        <title>Complete genome sequence of Lysobacter capsici VKM B-2533 and Lysobacter gummosus 10.1.1, promising sources of lytic agents.</title>
        <authorList>
            <person name="Tarlachkov S.V."/>
            <person name="Kudryakova I.V."/>
            <person name="Afoshin A.S."/>
            <person name="Leontyevskaya E.A."/>
            <person name="Leontyevskaya N.V."/>
        </authorList>
    </citation>
    <scope>NUCLEOTIDE SEQUENCE [LARGE SCALE GENOMIC DNA]</scope>
    <source>
        <strain evidence="9 10">10.1.1</strain>
    </source>
</reference>
<evidence type="ECO:0000313" key="9">
    <source>
        <dbReference type="EMBL" id="UNP29719.1"/>
    </source>
</evidence>
<evidence type="ECO:0000256" key="5">
    <source>
        <dbReference type="ARBA" id="ARBA00022989"/>
    </source>
</evidence>
<keyword evidence="7" id="KW-0813">Transport</keyword>
<keyword evidence="3" id="KW-1003">Cell membrane</keyword>
<dbReference type="PANTHER" id="PTHR30558">
    <property type="entry name" value="EXBD MEMBRANE COMPONENT OF PMF-DRIVEN MACROMOLECULE IMPORT SYSTEM"/>
    <property type="match status" value="1"/>
</dbReference>
<sequence length="134" mass="13977">MAGSAFSASTYSGNAPVAEINVTPLVDVMLVLLIIFMVTAPALTGNLNLSLPYPNPDVIRTPPKVVLMVQQDGSFDLDGQRLTTTQLPAALAAVVHANPDTVVEVGANADADYQGFTHALSAAKESGVRNISTR</sequence>
<keyword evidence="4 7" id="KW-0812">Transmembrane</keyword>
<comment type="subcellular location">
    <subcellularLocation>
        <location evidence="1">Cell membrane</location>
        <topology evidence="1">Single-pass membrane protein</topology>
    </subcellularLocation>
    <subcellularLocation>
        <location evidence="7">Cell membrane</location>
        <topology evidence="7">Single-pass type II membrane protein</topology>
    </subcellularLocation>
</comment>
<proteinExistence type="inferred from homology"/>
<evidence type="ECO:0000256" key="7">
    <source>
        <dbReference type="RuleBase" id="RU003879"/>
    </source>
</evidence>
<protein>
    <submittedName>
        <fullName evidence="9">Biopolymer transporter ExbD</fullName>
    </submittedName>
</protein>
<name>A0ABY3XAY2_9GAMM</name>
<evidence type="ECO:0000256" key="8">
    <source>
        <dbReference type="SAM" id="Phobius"/>
    </source>
</evidence>
<feature type="transmembrane region" description="Helical" evidence="8">
    <location>
        <begin position="20"/>
        <end position="43"/>
    </location>
</feature>
<dbReference type="PANTHER" id="PTHR30558:SF7">
    <property type="entry name" value="TOL-PAL SYSTEM PROTEIN TOLR"/>
    <property type="match status" value="1"/>
</dbReference>
<evidence type="ECO:0000256" key="4">
    <source>
        <dbReference type="ARBA" id="ARBA00022692"/>
    </source>
</evidence>
<dbReference type="EMBL" id="CP093547">
    <property type="protein sequence ID" value="UNP29719.1"/>
    <property type="molecule type" value="Genomic_DNA"/>
</dbReference>
<evidence type="ECO:0000256" key="1">
    <source>
        <dbReference type="ARBA" id="ARBA00004162"/>
    </source>
</evidence>
<keyword evidence="6 8" id="KW-0472">Membrane</keyword>
<dbReference type="InterPro" id="IPR003400">
    <property type="entry name" value="ExbD"/>
</dbReference>
<dbReference type="RefSeq" id="WP_148648671.1">
    <property type="nucleotide sequence ID" value="NZ_CP011131.1"/>
</dbReference>
<evidence type="ECO:0000256" key="2">
    <source>
        <dbReference type="ARBA" id="ARBA00005811"/>
    </source>
</evidence>
<dbReference type="Proteomes" id="UP000829194">
    <property type="component" value="Chromosome"/>
</dbReference>
<evidence type="ECO:0000313" key="10">
    <source>
        <dbReference type="Proteomes" id="UP000829194"/>
    </source>
</evidence>
<comment type="similarity">
    <text evidence="2 7">Belongs to the ExbD/TolR family.</text>
</comment>